<comment type="caution">
    <text evidence="1">The sequence shown here is derived from an EMBL/GenBank/DDBJ whole genome shotgun (WGS) entry which is preliminary data.</text>
</comment>
<dbReference type="AlphaFoldDB" id="A0A482XMV2"/>
<dbReference type="EMBL" id="QKKF02005739">
    <property type="protein sequence ID" value="RZF46689.1"/>
    <property type="molecule type" value="Genomic_DNA"/>
</dbReference>
<name>A0A482XMV2_LAOST</name>
<reference evidence="1 2" key="1">
    <citation type="journal article" date="2017" name="Gigascience">
        <title>Genome sequence of the small brown planthopper, Laodelphax striatellus.</title>
        <authorList>
            <person name="Zhu J."/>
            <person name="Jiang F."/>
            <person name="Wang X."/>
            <person name="Yang P."/>
            <person name="Bao Y."/>
            <person name="Zhao W."/>
            <person name="Wang W."/>
            <person name="Lu H."/>
            <person name="Wang Q."/>
            <person name="Cui N."/>
            <person name="Li J."/>
            <person name="Chen X."/>
            <person name="Luo L."/>
            <person name="Yu J."/>
            <person name="Kang L."/>
            <person name="Cui F."/>
        </authorList>
    </citation>
    <scope>NUCLEOTIDE SEQUENCE [LARGE SCALE GENOMIC DNA]</scope>
    <source>
        <strain evidence="1">Lst14</strain>
    </source>
</reference>
<evidence type="ECO:0000313" key="2">
    <source>
        <dbReference type="Proteomes" id="UP000291343"/>
    </source>
</evidence>
<organism evidence="1 2">
    <name type="scientific">Laodelphax striatellus</name>
    <name type="common">Small brown planthopper</name>
    <name type="synonym">Delphax striatella</name>
    <dbReference type="NCBI Taxonomy" id="195883"/>
    <lineage>
        <taxon>Eukaryota</taxon>
        <taxon>Metazoa</taxon>
        <taxon>Ecdysozoa</taxon>
        <taxon>Arthropoda</taxon>
        <taxon>Hexapoda</taxon>
        <taxon>Insecta</taxon>
        <taxon>Pterygota</taxon>
        <taxon>Neoptera</taxon>
        <taxon>Paraneoptera</taxon>
        <taxon>Hemiptera</taxon>
        <taxon>Auchenorrhyncha</taxon>
        <taxon>Fulgoroidea</taxon>
        <taxon>Delphacidae</taxon>
        <taxon>Criomorphinae</taxon>
        <taxon>Laodelphax</taxon>
    </lineage>
</organism>
<sequence>MLVWRQSSALHEYSDYSDYRVTVCMNTFLIRSSEPPDRPDTKSGALTFIIGMPSSPERAHSKWIRQRKKLLKHFWRRFIQKQKRDTLNFAILIML</sequence>
<keyword evidence="2" id="KW-1185">Reference proteome</keyword>
<proteinExistence type="predicted"/>
<accession>A0A482XMV2</accession>
<evidence type="ECO:0000313" key="1">
    <source>
        <dbReference type="EMBL" id="RZF46689.1"/>
    </source>
</evidence>
<protein>
    <submittedName>
        <fullName evidence="1">Uncharacterized protein</fullName>
    </submittedName>
</protein>
<dbReference type="Proteomes" id="UP000291343">
    <property type="component" value="Unassembled WGS sequence"/>
</dbReference>
<dbReference type="InParanoid" id="A0A482XMV2"/>
<gene>
    <name evidence="1" type="ORF">LSTR_LSTR002552</name>
</gene>